<dbReference type="Pfam" id="PF20459">
    <property type="entry name" value="DUF6712"/>
    <property type="match status" value="2"/>
</dbReference>
<dbReference type="RefSeq" id="WP_091516857.1">
    <property type="nucleotide sequence ID" value="NZ_FOLE01000019.1"/>
</dbReference>
<gene>
    <name evidence="1" type="ORF">SAMN05421780_1195</name>
</gene>
<dbReference type="InterPro" id="IPR046558">
    <property type="entry name" value="DUF6712"/>
</dbReference>
<protein>
    <submittedName>
        <fullName evidence="1">Uncharacterized protein</fullName>
    </submittedName>
</protein>
<reference evidence="1 2" key="1">
    <citation type="submission" date="2016-10" db="EMBL/GenBank/DDBJ databases">
        <authorList>
            <person name="de Groot N.N."/>
        </authorList>
    </citation>
    <scope>NUCLEOTIDE SEQUENCE [LARGE SCALE GENOMIC DNA]</scope>
    <source>
        <strain evidence="1 2">DSM 6793</strain>
    </source>
</reference>
<organism evidence="1 2">
    <name type="scientific">Flexibacter flexilis DSM 6793</name>
    <dbReference type="NCBI Taxonomy" id="927664"/>
    <lineage>
        <taxon>Bacteria</taxon>
        <taxon>Pseudomonadati</taxon>
        <taxon>Bacteroidota</taxon>
        <taxon>Cytophagia</taxon>
        <taxon>Cytophagales</taxon>
        <taxon>Flexibacteraceae</taxon>
        <taxon>Flexibacter</taxon>
    </lineage>
</organism>
<keyword evidence="2" id="KW-1185">Reference proteome</keyword>
<dbReference type="STRING" id="927664.SAMN05421780_1195"/>
<sequence length="370" mass="42053">MQPILILSPEVFRAYIPVNKAFDIANLRPFIVQVQRDLLLPVLGRTLLNQLLLLVNDQTDYEAKAQQIITENANIQAANEDLLAANLDAAITPLLTPLPTVEQMQALLPYVLAPLAILSYEKYIPWNSVSIDNSGIRIISNDNEKTAFQWQINDLEGSAQLIGNIALEHLWAFLEENEAVYPAFASADVVVWPRELFIATAKEFGRYQYISESRMVFYKLFAFIRRVEQNQIRNLLYTDLFLELKAQVANHSLSAPNATLLESVREFVALKAMHNGLLELTVKFSDKGIMLFNNNNTQSNKVEQPAELERLQLLRTEIGKTAEAALVAISDLLEKNPDDYPLWRDSPLRPKPQQCERFPVNNHHSPTFWA</sequence>
<dbReference type="AlphaFoldDB" id="A0A1I1NTD6"/>
<dbReference type="Proteomes" id="UP000199514">
    <property type="component" value="Unassembled WGS sequence"/>
</dbReference>
<evidence type="ECO:0000313" key="2">
    <source>
        <dbReference type="Proteomes" id="UP000199514"/>
    </source>
</evidence>
<proteinExistence type="predicted"/>
<dbReference type="OrthoDB" id="947321at2"/>
<name>A0A1I1NTD6_9BACT</name>
<accession>A0A1I1NTD6</accession>
<dbReference type="EMBL" id="FOLE01000019">
    <property type="protein sequence ID" value="SFD00572.1"/>
    <property type="molecule type" value="Genomic_DNA"/>
</dbReference>
<evidence type="ECO:0000313" key="1">
    <source>
        <dbReference type="EMBL" id="SFD00572.1"/>
    </source>
</evidence>